<evidence type="ECO:0000313" key="8">
    <source>
        <dbReference type="Proteomes" id="UP000245119"/>
    </source>
</evidence>
<dbReference type="SUPFAM" id="SSF50370">
    <property type="entry name" value="Ricin B-like lectins"/>
    <property type="match status" value="1"/>
</dbReference>
<dbReference type="GO" id="GO:0006493">
    <property type="term" value="P:protein O-linked glycosylation"/>
    <property type="evidence" value="ECO:0007669"/>
    <property type="project" value="TreeGrafter"/>
</dbReference>
<dbReference type="GO" id="GO:0030246">
    <property type="term" value="F:carbohydrate binding"/>
    <property type="evidence" value="ECO:0007669"/>
    <property type="project" value="UniProtKB-KW"/>
</dbReference>
<evidence type="ECO:0000256" key="2">
    <source>
        <dbReference type="ARBA" id="ARBA00022734"/>
    </source>
</evidence>
<evidence type="ECO:0000313" key="7">
    <source>
        <dbReference type="EMBL" id="PVD25861.1"/>
    </source>
</evidence>
<feature type="domain" description="Ricin B lectin" evidence="6">
    <location>
        <begin position="352"/>
        <end position="469"/>
    </location>
</feature>
<dbReference type="SMART" id="SM00458">
    <property type="entry name" value="RICIN"/>
    <property type="match status" value="1"/>
</dbReference>
<comment type="pathway">
    <text evidence="5">Protein modification; protein glycosylation.</text>
</comment>
<keyword evidence="8" id="KW-1185">Reference proteome</keyword>
<dbReference type="GO" id="GO:0000139">
    <property type="term" value="C:Golgi membrane"/>
    <property type="evidence" value="ECO:0007669"/>
    <property type="project" value="UniProtKB-SubCell"/>
</dbReference>
<comment type="similarity">
    <text evidence="5">Belongs to the glycosyltransferase 2 family. GalNAc-T subfamily.</text>
</comment>
<keyword evidence="5" id="KW-0808">Transferase</keyword>
<dbReference type="Gene3D" id="2.80.10.50">
    <property type="match status" value="1"/>
</dbReference>
<dbReference type="InterPro" id="IPR029044">
    <property type="entry name" value="Nucleotide-diphossugar_trans"/>
</dbReference>
<dbReference type="Pfam" id="PF00652">
    <property type="entry name" value="Ricin_B_lectin"/>
    <property type="match status" value="1"/>
</dbReference>
<organism evidence="7 8">
    <name type="scientific">Pomacea canaliculata</name>
    <name type="common">Golden apple snail</name>
    <dbReference type="NCBI Taxonomy" id="400727"/>
    <lineage>
        <taxon>Eukaryota</taxon>
        <taxon>Metazoa</taxon>
        <taxon>Spiralia</taxon>
        <taxon>Lophotrochozoa</taxon>
        <taxon>Mollusca</taxon>
        <taxon>Gastropoda</taxon>
        <taxon>Caenogastropoda</taxon>
        <taxon>Architaenioglossa</taxon>
        <taxon>Ampullarioidea</taxon>
        <taxon>Ampullariidae</taxon>
        <taxon>Pomacea</taxon>
    </lineage>
</organism>
<dbReference type="OrthoDB" id="429263at2759"/>
<dbReference type="Proteomes" id="UP000245119">
    <property type="component" value="Linkage Group LG8"/>
</dbReference>
<comment type="subcellular location">
    <subcellularLocation>
        <location evidence="1 5">Golgi apparatus membrane</location>
        <topology evidence="1 5">Single-pass type II membrane protein</topology>
    </subcellularLocation>
</comment>
<evidence type="ECO:0000256" key="4">
    <source>
        <dbReference type="ARBA" id="ARBA00023157"/>
    </source>
</evidence>
<reference evidence="7 8" key="1">
    <citation type="submission" date="2018-04" db="EMBL/GenBank/DDBJ databases">
        <title>The genome of golden apple snail Pomacea canaliculata provides insight into stress tolerance and invasive adaptation.</title>
        <authorList>
            <person name="Liu C."/>
            <person name="Liu B."/>
            <person name="Ren Y."/>
            <person name="Zhang Y."/>
            <person name="Wang H."/>
            <person name="Li S."/>
            <person name="Jiang F."/>
            <person name="Yin L."/>
            <person name="Zhang G."/>
            <person name="Qian W."/>
            <person name="Fan W."/>
        </authorList>
    </citation>
    <scope>NUCLEOTIDE SEQUENCE [LARGE SCALE GENOMIC DNA]</scope>
    <source>
        <strain evidence="7">SZHN2017</strain>
        <tissue evidence="7">Muscle</tissue>
    </source>
</reference>
<evidence type="ECO:0000256" key="3">
    <source>
        <dbReference type="ARBA" id="ARBA00023034"/>
    </source>
</evidence>
<keyword evidence="3 5" id="KW-0333">Golgi apparatus</keyword>
<dbReference type="AlphaFoldDB" id="A0A2T7NXH9"/>
<dbReference type="CDD" id="cd23441">
    <property type="entry name" value="beta-trefoil_Ricin_GALNT14-like"/>
    <property type="match status" value="1"/>
</dbReference>
<keyword evidence="5" id="KW-0328">Glycosyltransferase</keyword>
<proteinExistence type="inferred from homology"/>
<dbReference type="Gene3D" id="3.90.550.10">
    <property type="entry name" value="Spore Coat Polysaccharide Biosynthesis Protein SpsA, Chain A"/>
    <property type="match status" value="1"/>
</dbReference>
<dbReference type="EMBL" id="PZQS01000008">
    <property type="protein sequence ID" value="PVD25861.1"/>
    <property type="molecule type" value="Genomic_DNA"/>
</dbReference>
<dbReference type="Pfam" id="PF00535">
    <property type="entry name" value="Glycos_transf_2"/>
    <property type="match status" value="1"/>
</dbReference>
<keyword evidence="2 5" id="KW-0430">Lectin</keyword>
<dbReference type="InterPro" id="IPR000772">
    <property type="entry name" value="Ricin_B_lectin"/>
</dbReference>
<comment type="caution">
    <text evidence="7">The sequence shown here is derived from an EMBL/GenBank/DDBJ whole genome shotgun (WGS) entry which is preliminary data.</text>
</comment>
<name>A0A2T7NXH9_POMCA</name>
<comment type="cofactor">
    <cofactor evidence="5">
        <name>Mn(2+)</name>
        <dbReference type="ChEBI" id="CHEBI:29035"/>
    </cofactor>
</comment>
<dbReference type="PANTHER" id="PTHR11675">
    <property type="entry name" value="N-ACETYLGALACTOSAMINYLTRANSFERASE"/>
    <property type="match status" value="1"/>
</dbReference>
<keyword evidence="4 5" id="KW-1015">Disulfide bond</keyword>
<evidence type="ECO:0000259" key="6">
    <source>
        <dbReference type="SMART" id="SM00458"/>
    </source>
</evidence>
<dbReference type="EC" id="2.4.1.-" evidence="5"/>
<dbReference type="InterPro" id="IPR001173">
    <property type="entry name" value="Glyco_trans_2-like"/>
</dbReference>
<protein>
    <recommendedName>
        <fullName evidence="5">Polypeptide N-acetylgalactosaminyltransferase</fullName>
        <ecNumber evidence="5">2.4.1.-</ecNumber>
    </recommendedName>
    <alternativeName>
        <fullName evidence="5">Protein-UDP acetylgalactosaminyltransferase</fullName>
    </alternativeName>
</protein>
<accession>A0A2T7NXH9</accession>
<dbReference type="GO" id="GO:0004653">
    <property type="term" value="F:polypeptide N-acetylgalactosaminyltransferase activity"/>
    <property type="evidence" value="ECO:0007669"/>
    <property type="project" value="TreeGrafter"/>
</dbReference>
<sequence length="484" mass="54491">MRKRKRLLLAALLISIVLGVLYFVTGHSFWQSLLFENQVTFDPQSVNFKSYIGELSPSDRLNPSMRHGFNLIASNDLSSTRPVPDARPILCKTFFPASPSLPSTTIIVTFHNEARSVLLRTLVSILIRSPLSLVKEIILVDDFSDNASDGLELDSLPKVKVIRNEKREGAVRSRIRGSDVAKGDVLTFLDSHCEVTDGWLEPLLATIKQNPTSIVSPVIDEIDGMSFEYIPRMEFVRGGFDWSLHFKWESLPNSGVAKQDATDAFLTPVISGGIFSIRKDWFRKLGKYDVQLSVLGGENFELSFRGWMCGGDLRIAPCSHVGHVHRRQPPYIFPEGGPASTYLKLPISDELGYGHIQQGSGCVDLDVGQLPVIAKLRQCVQNKDTQDWSWRRKGIIVSNGMCLSVSPSETQLYVIIKFCDFTDNQRWIRQEKQIVHEATGKCLDSRKVKTGLQVSDCDEQQDSQKWDITMETTINLEKDYLDSY</sequence>
<dbReference type="PANTHER" id="PTHR11675:SF119">
    <property type="entry name" value="POLYPEPTIDE N-ACETYLGALACTOSAMINYLTRANSFERASE 2"/>
    <property type="match status" value="1"/>
</dbReference>
<evidence type="ECO:0000256" key="1">
    <source>
        <dbReference type="ARBA" id="ARBA00004323"/>
    </source>
</evidence>
<dbReference type="SUPFAM" id="SSF53448">
    <property type="entry name" value="Nucleotide-diphospho-sugar transferases"/>
    <property type="match status" value="1"/>
</dbReference>
<dbReference type="PROSITE" id="PS50231">
    <property type="entry name" value="RICIN_B_LECTIN"/>
    <property type="match status" value="1"/>
</dbReference>
<evidence type="ECO:0000256" key="5">
    <source>
        <dbReference type="RuleBase" id="RU361242"/>
    </source>
</evidence>
<keyword evidence="5" id="KW-0464">Manganese</keyword>
<dbReference type="InterPro" id="IPR035992">
    <property type="entry name" value="Ricin_B-like_lectins"/>
</dbReference>
<gene>
    <name evidence="7" type="ORF">C0Q70_13525</name>
</gene>
<dbReference type="UniPathway" id="UPA00378"/>